<dbReference type="InterPro" id="IPR038735">
    <property type="entry name" value="MSMEG_1276-like_NTP-PPase_dom"/>
</dbReference>
<dbReference type="EMBL" id="NMQW01000017">
    <property type="protein sequence ID" value="OXM85804.1"/>
    <property type="molecule type" value="Genomic_DNA"/>
</dbReference>
<dbReference type="SUPFAM" id="SSF101386">
    <property type="entry name" value="all-alpha NTP pyrophosphatases"/>
    <property type="match status" value="1"/>
</dbReference>
<proteinExistence type="predicted"/>
<dbReference type="Proteomes" id="UP000215509">
    <property type="component" value="Unassembled WGS sequence"/>
</dbReference>
<evidence type="ECO:0000313" key="2">
    <source>
        <dbReference type="Proteomes" id="UP000215509"/>
    </source>
</evidence>
<sequence length="105" mass="12496">MKTYNKLIRDKIPQVMDSKGVTYSIRELDDQEYVEKLNEKLQEELDEYLMADQEDQVEELADLVELVYAILDNKCVSVEEFEKVRLKKREERGGFEKKLFLLSTE</sequence>
<name>A0A229UQV9_9BACL</name>
<reference evidence="1 2" key="1">
    <citation type="submission" date="2017-07" db="EMBL/GenBank/DDBJ databases">
        <title>Genome sequencing and assembly of Paenibacillus rigui.</title>
        <authorList>
            <person name="Mayilraj S."/>
        </authorList>
    </citation>
    <scope>NUCLEOTIDE SEQUENCE [LARGE SCALE GENOMIC DNA]</scope>
    <source>
        <strain evidence="1 2">JCM 16352</strain>
    </source>
</reference>
<dbReference type="OrthoDB" id="9813491at2"/>
<keyword evidence="2" id="KW-1185">Reference proteome</keyword>
<dbReference type="GO" id="GO:0016787">
    <property type="term" value="F:hydrolase activity"/>
    <property type="evidence" value="ECO:0007669"/>
    <property type="project" value="UniProtKB-KW"/>
</dbReference>
<gene>
    <name evidence="1" type="ORF">CF651_11240</name>
</gene>
<protein>
    <submittedName>
        <fullName evidence="1">Phosphoribosyl-ATP pyrophosphohydrolase</fullName>
    </submittedName>
</protein>
<keyword evidence="1" id="KW-0378">Hydrolase</keyword>
<comment type="caution">
    <text evidence="1">The sequence shown here is derived from an EMBL/GenBank/DDBJ whole genome shotgun (WGS) entry which is preliminary data.</text>
</comment>
<organism evidence="1 2">
    <name type="scientific">Paenibacillus rigui</name>
    <dbReference type="NCBI Taxonomy" id="554312"/>
    <lineage>
        <taxon>Bacteria</taxon>
        <taxon>Bacillati</taxon>
        <taxon>Bacillota</taxon>
        <taxon>Bacilli</taxon>
        <taxon>Bacillales</taxon>
        <taxon>Paenibacillaceae</taxon>
        <taxon>Paenibacillus</taxon>
    </lineage>
</organism>
<accession>A0A229UQV9</accession>
<dbReference type="CDD" id="cd11532">
    <property type="entry name" value="NTP-PPase_COG4997"/>
    <property type="match status" value="1"/>
</dbReference>
<dbReference type="InterPro" id="IPR021130">
    <property type="entry name" value="PRib-ATP_PPHydrolase-like"/>
</dbReference>
<dbReference type="RefSeq" id="WP_094014955.1">
    <property type="nucleotide sequence ID" value="NZ_NMQW01000017.1"/>
</dbReference>
<dbReference type="AlphaFoldDB" id="A0A229UQV9"/>
<dbReference type="Pfam" id="PF01503">
    <property type="entry name" value="PRA-PH"/>
    <property type="match status" value="1"/>
</dbReference>
<evidence type="ECO:0000313" key="1">
    <source>
        <dbReference type="EMBL" id="OXM85804.1"/>
    </source>
</evidence>